<dbReference type="KEGG" id="saci:Sinac_0258"/>
<evidence type="ECO:0000313" key="3">
    <source>
        <dbReference type="Proteomes" id="UP000010798"/>
    </source>
</evidence>
<dbReference type="Proteomes" id="UP000010798">
    <property type="component" value="Chromosome"/>
</dbReference>
<evidence type="ECO:0000259" key="1">
    <source>
        <dbReference type="Pfam" id="PF25459"/>
    </source>
</evidence>
<dbReference type="AlphaFoldDB" id="L0D5K4"/>
<name>L0D5K4_SINAD</name>
<protein>
    <recommendedName>
        <fullName evidence="1">BBC1/AIM3 cysteine proteinase-fold domain-containing protein</fullName>
    </recommendedName>
</protein>
<gene>
    <name evidence="2" type="ordered locus">Sinac_0258</name>
</gene>
<feature type="domain" description="BBC1/AIM3 cysteine proteinase-fold" evidence="1">
    <location>
        <begin position="27"/>
        <end position="215"/>
    </location>
</feature>
<dbReference type="eggNOG" id="ENOG50337BG">
    <property type="taxonomic scope" value="Bacteria"/>
</dbReference>
<dbReference type="OrthoDB" id="288426at2"/>
<accession>L0D5K4</accession>
<proteinExistence type="predicted"/>
<dbReference type="HOGENOM" id="CLU_1453831_0_0_0"/>
<dbReference type="InterPro" id="IPR057402">
    <property type="entry name" value="AIM3_BBC1_C"/>
</dbReference>
<keyword evidence="3" id="KW-1185">Reference proteome</keyword>
<dbReference type="Pfam" id="PF25459">
    <property type="entry name" value="AIM3_BBC1_C"/>
    <property type="match status" value="1"/>
</dbReference>
<dbReference type="Gene3D" id="3.90.1720.60">
    <property type="match status" value="1"/>
</dbReference>
<sequence length="216" mass="23217">MTIRRPRRSMRPSIDGLESRLTLSAAPAHALISIKADLNSQVLSFAQKALGKKIGDGECATLADEAVRTAGGKRFYTLGPSGLDADYVWGRKITTLTPSGGSISSIKPGDIIQFRNVTFSMSQKVTKPNGSWQMSSSNSSYGHHTAIVSGVSGNYIYVLQQNVGSKGKSADAKKIVQEGTIWGTSFSTTSTAKDKTVTATTYTFKSGTMWVYRPYS</sequence>
<evidence type="ECO:0000313" key="2">
    <source>
        <dbReference type="EMBL" id="AGA24709.1"/>
    </source>
</evidence>
<reference evidence="2 3" key="1">
    <citation type="submission" date="2012-02" db="EMBL/GenBank/DDBJ databases">
        <title>Complete sequence of chromosome of Singulisphaera acidiphila DSM 18658.</title>
        <authorList>
            <consortium name="US DOE Joint Genome Institute (JGI-PGF)"/>
            <person name="Lucas S."/>
            <person name="Copeland A."/>
            <person name="Lapidus A."/>
            <person name="Glavina del Rio T."/>
            <person name="Dalin E."/>
            <person name="Tice H."/>
            <person name="Bruce D."/>
            <person name="Goodwin L."/>
            <person name="Pitluck S."/>
            <person name="Peters L."/>
            <person name="Ovchinnikova G."/>
            <person name="Chertkov O."/>
            <person name="Kyrpides N."/>
            <person name="Mavromatis K."/>
            <person name="Ivanova N."/>
            <person name="Brettin T."/>
            <person name="Detter J.C."/>
            <person name="Han C."/>
            <person name="Larimer F."/>
            <person name="Land M."/>
            <person name="Hauser L."/>
            <person name="Markowitz V."/>
            <person name="Cheng J.-F."/>
            <person name="Hugenholtz P."/>
            <person name="Woyke T."/>
            <person name="Wu D."/>
            <person name="Tindall B."/>
            <person name="Pomrenke H."/>
            <person name="Brambilla E."/>
            <person name="Klenk H.-P."/>
            <person name="Eisen J.A."/>
        </authorList>
    </citation>
    <scope>NUCLEOTIDE SEQUENCE [LARGE SCALE GENOMIC DNA]</scope>
    <source>
        <strain evidence="3">ATCC BAA-1392 / DSM 18658 / VKM B-2454 / MOB10</strain>
    </source>
</reference>
<dbReference type="EMBL" id="CP003364">
    <property type="protein sequence ID" value="AGA24709.1"/>
    <property type="molecule type" value="Genomic_DNA"/>
</dbReference>
<dbReference type="RefSeq" id="WP_015243894.1">
    <property type="nucleotide sequence ID" value="NC_019892.1"/>
</dbReference>
<organism evidence="2 3">
    <name type="scientific">Singulisphaera acidiphila (strain ATCC BAA-1392 / DSM 18658 / VKM B-2454 / MOB10)</name>
    <dbReference type="NCBI Taxonomy" id="886293"/>
    <lineage>
        <taxon>Bacteria</taxon>
        <taxon>Pseudomonadati</taxon>
        <taxon>Planctomycetota</taxon>
        <taxon>Planctomycetia</taxon>
        <taxon>Isosphaerales</taxon>
        <taxon>Isosphaeraceae</taxon>
        <taxon>Singulisphaera</taxon>
    </lineage>
</organism>